<feature type="compositionally biased region" description="Acidic residues" evidence="1">
    <location>
        <begin position="418"/>
        <end position="427"/>
    </location>
</feature>
<accession>A0AAW1T778</accession>
<comment type="caution">
    <text evidence="2">The sequence shown here is derived from an EMBL/GenBank/DDBJ whole genome shotgun (WGS) entry which is preliminary data.</text>
</comment>
<feature type="compositionally biased region" description="Acidic residues" evidence="1">
    <location>
        <begin position="546"/>
        <end position="556"/>
    </location>
</feature>
<evidence type="ECO:0008006" key="4">
    <source>
        <dbReference type="Google" id="ProtNLM"/>
    </source>
</evidence>
<evidence type="ECO:0000313" key="3">
    <source>
        <dbReference type="Proteomes" id="UP001485043"/>
    </source>
</evidence>
<dbReference type="InterPro" id="IPR026736">
    <property type="entry name" value="Virilizer"/>
</dbReference>
<evidence type="ECO:0000313" key="2">
    <source>
        <dbReference type="EMBL" id="KAK9864344.1"/>
    </source>
</evidence>
<feature type="compositionally biased region" description="Basic and acidic residues" evidence="1">
    <location>
        <begin position="536"/>
        <end position="545"/>
    </location>
</feature>
<organism evidence="2 3">
    <name type="scientific">Apatococcus fuscideae</name>
    <dbReference type="NCBI Taxonomy" id="2026836"/>
    <lineage>
        <taxon>Eukaryota</taxon>
        <taxon>Viridiplantae</taxon>
        <taxon>Chlorophyta</taxon>
        <taxon>core chlorophytes</taxon>
        <taxon>Trebouxiophyceae</taxon>
        <taxon>Chlorellales</taxon>
        <taxon>Chlorellaceae</taxon>
        <taxon>Apatococcus</taxon>
    </lineage>
</organism>
<feature type="compositionally biased region" description="Low complexity" evidence="1">
    <location>
        <begin position="443"/>
        <end position="453"/>
    </location>
</feature>
<feature type="compositionally biased region" description="Basic and acidic residues" evidence="1">
    <location>
        <begin position="373"/>
        <end position="387"/>
    </location>
</feature>
<keyword evidence="3" id="KW-1185">Reference proteome</keyword>
<dbReference type="PANTHER" id="PTHR23185:SF0">
    <property type="entry name" value="PROTEIN VIRILIZER HOMOLOG"/>
    <property type="match status" value="1"/>
</dbReference>
<reference evidence="2 3" key="1">
    <citation type="journal article" date="2024" name="Nat. Commun.">
        <title>Phylogenomics reveals the evolutionary origins of lichenization in chlorophyte algae.</title>
        <authorList>
            <person name="Puginier C."/>
            <person name="Libourel C."/>
            <person name="Otte J."/>
            <person name="Skaloud P."/>
            <person name="Haon M."/>
            <person name="Grisel S."/>
            <person name="Petersen M."/>
            <person name="Berrin J.G."/>
            <person name="Delaux P.M."/>
            <person name="Dal Grande F."/>
            <person name="Keller J."/>
        </authorList>
    </citation>
    <scope>NUCLEOTIDE SEQUENCE [LARGE SCALE GENOMIC DNA]</scope>
    <source>
        <strain evidence="2 3">SAG 2523</strain>
    </source>
</reference>
<sequence>MVVKLKDGQVFKNIYVKESLDDQQEEIRFPETVCVSGIKIGGVPNAGTGNDAPYIRVFAKSVSLLASARFSCLLEHEHLPELQTTKAVRFEVTPTDTLVVRGKFQTLPLAIYGWTLPPGLGTRLSLLPAIESLAPVSSQPTPYTAPDQSSQQGLVLSDLPKPAVQALQKLLPHWKKVGASYRKMQRAGPVPPEALEALLKLADASAAKSKAAGTTDAAGGMKEETENWLANGMDFGDSKDPAAAAVMDSQGVGVTAAEMAAAWCGLLTSEVAPRLALDCSVAGLATASIICACPRFAPGFVEKGGVPALISILAMYRAPPFALRLAITALASLVASCGAAGCEAVLEWNSPETVDEEMAEETAEVVPADEEQAQERQPDAEQERDQVIEQEDNPMNGQQVKEEAVDMEEDSQPKPEPDLDDALEPQLDDMPTPERLSPEPELDAQADSAAAASPVPELRSQGADQGIATESADPLILKWKDTAAKPRIPEVVTSTFQERTLQLAGIQASSGSAARQTAGGGSQGPEAASDRTPGGHRSDAIKKEDDASDASSDGEDSVAALEPAGVGCYEQLTRLMLTNMPSKVLETGTGLLHRLQLYDHAARFLVAGSQLLEVQQIEDQAPIPMRDASSLVSEASSALISLAEILAEPWGWREPSQAAIPAVRLGSAGWLPELQPPSIDGWALELLASRQLLPLLAAILHVPALYTAALEQTGNLDSQASAFQAQFSQPLVTGTKQLLGVLMSRPAGLHFLLHHVSAATAIVGALDATSAHMDTGDADRTSKAPPRKGPAIEVAGCLATVLTAAHALRGLSNPDLEETPGLATLQGLVELLADEAKRGAVIDTLLCMQGVLPALLRLIEAPMQASKPEPGTVPVARPDSLFAVRLVGEVVRERHAGIMQHWLALAPRLATAASSGLAACGGSSAGYEATKTDLTDIKARAEAVAVLGEKGPAGLVGLLDGLLPVLVKATAASGMAGAKGPKTLELEPCLALLGSVERVGKLTGALDALHLVLTDYPSPAALLAVGEANGLQVLERAVRCCTMGVVSSTTDGHWIAFAGDAIDVMVHGITRQSVCQALCSATLAMSALLQQLRPLTPELSSTACMDALLAVHAAMSSCPEALSTLRGQPPSQAQLPCLQARQAAAAALKCWVDRDEWQPALLPTIFSSGSHALFSAPLITAQAPMDNFAAVCLLGDLFPTEWPPAGGLRRGTTYHPAPTEMRNRAAFARSIEPATDLFRQLIREAATSESRVMRCALVRLCARASGLGGGMGMFLAGPLVEELKDEVASASPLDSRRMLELLVPLVYRPAMKAAFLDLKVAGMLARLLNRLVPMVAESTEAGQLCTMAMEVITILFNHEVCLDPGAKGIHRICDECPSTAEAATLMALLMASLPRMGPNAHLAKRVLKGLSGHVPGRLALRHAAAKWQVQVAQQQGAPAPPGQANKEALEWAVTQLWQMGEHRSGEGGMQGVCNEVGTILEEVANHEEEEEVLDLPAPLSAPARFSAAVKSAMVAARAAGLTAAASQRSELSESSSAAALVYDSATRMFWRNMQARATSTSVPPLGRNPVQWEIPDDVKLGPPSSYLQPGLTARKHPRNAMLGSMLPSAAAGAAVIKTADTAKPGHNIMADAPGADLPPVIAPARAGRMGRGRGGAGSSRPASVHVDDFEGKGMPQLKASVAARTPTPPKQPPPPGPPPVPPRATPPSKLPAAMSVSPSPSSANTPKGAAANESTIVSRAGKPAMNRPTGANPVIMRSFSVTALQSAGSGSTPKSASGVTPSPPAGTRPPAAVRPPGRSGAGSTPRPSPQAGHNLKWQRSTAGTPGPALQPAGEAPTPQALDGSQAGAASSSMTPEASAVAAQGAAQAALDASDRGESAQNIVGALANKDAIMALLQDKVKLAKLLQSNPALMSLLKARLPNMGK</sequence>
<name>A0AAW1T778_9CHLO</name>
<evidence type="ECO:0000256" key="1">
    <source>
        <dbReference type="SAM" id="MobiDB-lite"/>
    </source>
</evidence>
<feature type="compositionally biased region" description="Polar residues" evidence="1">
    <location>
        <begin position="1759"/>
        <end position="1780"/>
    </location>
</feature>
<protein>
    <recommendedName>
        <fullName evidence="4">Virilizer N-terminal domain-containing protein</fullName>
    </recommendedName>
</protein>
<feature type="region of interest" description="Disordered" evidence="1">
    <location>
        <begin position="1629"/>
        <end position="1670"/>
    </location>
</feature>
<proteinExistence type="predicted"/>
<dbReference type="GO" id="GO:0036396">
    <property type="term" value="C:RNA N6-methyladenosine methyltransferase complex"/>
    <property type="evidence" value="ECO:0007669"/>
    <property type="project" value="TreeGrafter"/>
</dbReference>
<feature type="compositionally biased region" description="Pro residues" evidence="1">
    <location>
        <begin position="1686"/>
        <end position="1709"/>
    </location>
</feature>
<feature type="compositionally biased region" description="Acidic residues" evidence="1">
    <location>
        <begin position="353"/>
        <end position="372"/>
    </location>
</feature>
<feature type="compositionally biased region" description="Low complexity" evidence="1">
    <location>
        <begin position="1711"/>
        <end position="1723"/>
    </location>
</feature>
<dbReference type="EMBL" id="JALJOV010000365">
    <property type="protein sequence ID" value="KAK9864344.1"/>
    <property type="molecule type" value="Genomic_DNA"/>
</dbReference>
<feature type="region of interest" description="Disordered" evidence="1">
    <location>
        <begin position="353"/>
        <end position="473"/>
    </location>
</feature>
<gene>
    <name evidence="2" type="ORF">WJX84_002831</name>
</gene>
<feature type="region of interest" description="Disordered" evidence="1">
    <location>
        <begin position="507"/>
        <end position="559"/>
    </location>
</feature>
<dbReference type="PANTHER" id="PTHR23185">
    <property type="entry name" value="PROTEIN VIRILIZER HOMOLOG"/>
    <property type="match status" value="1"/>
</dbReference>
<dbReference type="GO" id="GO:0003723">
    <property type="term" value="F:RNA binding"/>
    <property type="evidence" value="ECO:0007669"/>
    <property type="project" value="TreeGrafter"/>
</dbReference>
<feature type="region of interest" description="Disordered" evidence="1">
    <location>
        <begin position="1682"/>
        <end position="1860"/>
    </location>
</feature>
<dbReference type="Proteomes" id="UP001485043">
    <property type="component" value="Unassembled WGS sequence"/>
</dbReference>